<dbReference type="Pfam" id="PF00578">
    <property type="entry name" value="AhpC-TSA"/>
    <property type="match status" value="1"/>
</dbReference>
<dbReference type="Proteomes" id="UP000199529">
    <property type="component" value="Unassembled WGS sequence"/>
</dbReference>
<evidence type="ECO:0000256" key="3">
    <source>
        <dbReference type="ARBA" id="ARBA00023284"/>
    </source>
</evidence>
<dbReference type="AlphaFoldDB" id="A0A1H2YLV7"/>
<sequence length="158" mass="16772">MLETGSTAPDIALEDTAGHAVRLADYHGTDNVLLYFMRSTTCPVCNSHVKDLAGRAADLTAANVRVLVAVPEGRAAAAAWQAKRELPFRVVTGQRGTPHEAVGLMKKVFGAIQQSGSLLIDRDGVVRHTHVATMPTNSYDKKGITKAINDLPTTGPLG</sequence>
<reference evidence="6" key="1">
    <citation type="submission" date="2016-10" db="EMBL/GenBank/DDBJ databases">
        <authorList>
            <person name="Varghese N."/>
            <person name="Submissions S."/>
        </authorList>
    </citation>
    <scope>NUCLEOTIDE SEQUENCE [LARGE SCALE GENOMIC DNA]</scope>
    <source>
        <strain evidence="6">CGMCC 4.3530</strain>
    </source>
</reference>
<evidence type="ECO:0000256" key="1">
    <source>
        <dbReference type="ARBA" id="ARBA00022559"/>
    </source>
</evidence>
<evidence type="ECO:0000313" key="6">
    <source>
        <dbReference type="Proteomes" id="UP000199529"/>
    </source>
</evidence>
<name>A0A1H2YLV7_9PSEU</name>
<keyword evidence="3" id="KW-0676">Redox-active center</keyword>
<protein>
    <submittedName>
        <fullName evidence="5">Peroxiredoxin</fullName>
    </submittedName>
</protein>
<keyword evidence="2" id="KW-0049">Antioxidant</keyword>
<evidence type="ECO:0000313" key="5">
    <source>
        <dbReference type="EMBL" id="SDX06137.1"/>
    </source>
</evidence>
<dbReference type="GO" id="GO:0004601">
    <property type="term" value="F:peroxidase activity"/>
    <property type="evidence" value="ECO:0007669"/>
    <property type="project" value="UniProtKB-KW"/>
</dbReference>
<dbReference type="InterPro" id="IPR050455">
    <property type="entry name" value="Tpx_Peroxidase_subfamily"/>
</dbReference>
<accession>A0A1H2YLV7</accession>
<organism evidence="5 6">
    <name type="scientific">Saccharopolyspora shandongensis</name>
    <dbReference type="NCBI Taxonomy" id="418495"/>
    <lineage>
        <taxon>Bacteria</taxon>
        <taxon>Bacillati</taxon>
        <taxon>Actinomycetota</taxon>
        <taxon>Actinomycetes</taxon>
        <taxon>Pseudonocardiales</taxon>
        <taxon>Pseudonocardiaceae</taxon>
        <taxon>Saccharopolyspora</taxon>
    </lineage>
</organism>
<gene>
    <name evidence="5" type="ORF">SAMN05216215_100783</name>
</gene>
<keyword evidence="6" id="KW-1185">Reference proteome</keyword>
<evidence type="ECO:0000259" key="4">
    <source>
        <dbReference type="PROSITE" id="PS51352"/>
    </source>
</evidence>
<feature type="domain" description="Thioredoxin" evidence="4">
    <location>
        <begin position="2"/>
        <end position="153"/>
    </location>
</feature>
<dbReference type="PANTHER" id="PTHR43110">
    <property type="entry name" value="THIOL PEROXIDASE"/>
    <property type="match status" value="1"/>
</dbReference>
<keyword evidence="1" id="KW-0575">Peroxidase</keyword>
<dbReference type="InterPro" id="IPR000866">
    <property type="entry name" value="AhpC/TSA"/>
</dbReference>
<dbReference type="OrthoDB" id="9809746at2"/>
<evidence type="ECO:0000256" key="2">
    <source>
        <dbReference type="ARBA" id="ARBA00022862"/>
    </source>
</evidence>
<dbReference type="STRING" id="418495.SAMN05216215_100783"/>
<proteinExistence type="predicted"/>
<dbReference type="EMBL" id="FNOK01000007">
    <property type="protein sequence ID" value="SDX06137.1"/>
    <property type="molecule type" value="Genomic_DNA"/>
</dbReference>
<dbReference type="InterPro" id="IPR013766">
    <property type="entry name" value="Thioredoxin_domain"/>
</dbReference>
<dbReference type="Gene3D" id="3.40.30.10">
    <property type="entry name" value="Glutaredoxin"/>
    <property type="match status" value="1"/>
</dbReference>
<dbReference type="InterPro" id="IPR036249">
    <property type="entry name" value="Thioredoxin-like_sf"/>
</dbReference>
<dbReference type="SUPFAM" id="SSF52833">
    <property type="entry name" value="Thioredoxin-like"/>
    <property type="match status" value="1"/>
</dbReference>
<dbReference type="RefSeq" id="WP_093263943.1">
    <property type="nucleotide sequence ID" value="NZ_FNOK01000007.1"/>
</dbReference>
<keyword evidence="1" id="KW-0560">Oxidoreductase</keyword>
<dbReference type="PANTHER" id="PTHR43110:SF1">
    <property type="entry name" value="THIOL PEROXIDASE"/>
    <property type="match status" value="1"/>
</dbReference>
<dbReference type="PROSITE" id="PS51352">
    <property type="entry name" value="THIOREDOXIN_2"/>
    <property type="match status" value="1"/>
</dbReference>